<gene>
    <name evidence="1" type="ORF">JCM16775_0913</name>
</gene>
<dbReference type="OrthoDB" id="81017at2"/>
<keyword evidence="2" id="KW-1185">Reference proteome</keyword>
<evidence type="ECO:0008006" key="3">
    <source>
        <dbReference type="Google" id="ProtNLM"/>
    </source>
</evidence>
<evidence type="ECO:0000313" key="2">
    <source>
        <dbReference type="Proteomes" id="UP000321892"/>
    </source>
</evidence>
<dbReference type="EMBL" id="AP019823">
    <property type="protein sequence ID" value="BBM38205.1"/>
    <property type="molecule type" value="Genomic_DNA"/>
</dbReference>
<organism evidence="1 2">
    <name type="scientific">Leptotrichia hofstadii</name>
    <dbReference type="NCBI Taxonomy" id="157688"/>
    <lineage>
        <taxon>Bacteria</taxon>
        <taxon>Fusobacteriati</taxon>
        <taxon>Fusobacteriota</taxon>
        <taxon>Fusobacteriia</taxon>
        <taxon>Fusobacteriales</taxon>
        <taxon>Leptotrichiaceae</taxon>
        <taxon>Leptotrichia</taxon>
    </lineage>
</organism>
<dbReference type="Proteomes" id="UP000321892">
    <property type="component" value="Chromosome"/>
</dbReference>
<dbReference type="RefSeq" id="WP_026746636.1">
    <property type="nucleotide sequence ID" value="NZ_AP019823.1"/>
</dbReference>
<dbReference type="AlphaFoldDB" id="A0A510JIX2"/>
<evidence type="ECO:0000313" key="1">
    <source>
        <dbReference type="EMBL" id="BBM38205.1"/>
    </source>
</evidence>
<name>A0A510JIX2_9FUSO</name>
<dbReference type="KEGG" id="lhf:JCM16775_0913"/>
<proteinExistence type="predicted"/>
<reference evidence="1 2" key="1">
    <citation type="submission" date="2019-07" db="EMBL/GenBank/DDBJ databases">
        <title>Complete Genome Sequence of Leptotrichia hofstadii Strain JCM16775.</title>
        <authorList>
            <person name="Watanabe S."/>
            <person name="Cui L."/>
        </authorList>
    </citation>
    <scope>NUCLEOTIDE SEQUENCE [LARGE SCALE GENOMIC DNA]</scope>
    <source>
        <strain evidence="1 2">JCM16775</strain>
    </source>
</reference>
<protein>
    <recommendedName>
        <fullName evidence="3">Osmolarity sensor protein EnvZ</fullName>
    </recommendedName>
</protein>
<accession>A0A510JIX2</accession>
<sequence length="158" mass="18779">MLLSVGIYKEKKEKNFRMVILPSGKNKIGLTMYKDYGIISYLGKNSNEKIGQFIFWALNETDEKKIENETDVEWHKKYFNYSSNLKIVNLYNNIGFQFFENKYSLYLMKKDGRGYSPFKDENGNIVEHIFLEKPTNLELGTKVMEMFEFKERYDGIIE</sequence>